<protein>
    <submittedName>
        <fullName evidence="3">Uncharacterized protein</fullName>
    </submittedName>
</protein>
<evidence type="ECO:0000313" key="3">
    <source>
        <dbReference type="EMBL" id="OMO66834.1"/>
    </source>
</evidence>
<sequence length="198" mass="23064">MDLHQRLLQQYAPPSGYIPAGLEETRALTPPSSWEYFTQINIQPPPNLPQTRVAASDSGPRARVPTHQQLQLTPSHPQNLMSHQELVTEAKFVKEYISTMSNPSIQCNKDKKYRLNCKAKSEYKVYLIQRLQLENEMLKEKIKGYCVNLANKDLLIERQQEEINTLTDENNRLESENEMLRQQVIRSDGHWFEIDEMP</sequence>
<gene>
    <name evidence="3" type="ORF">COLO4_30341</name>
</gene>
<proteinExistence type="predicted"/>
<accession>A0A1R3H902</accession>
<keyword evidence="1" id="KW-0175">Coiled coil</keyword>
<keyword evidence="4" id="KW-1185">Reference proteome</keyword>
<dbReference type="Proteomes" id="UP000187203">
    <property type="component" value="Unassembled WGS sequence"/>
</dbReference>
<evidence type="ECO:0000256" key="2">
    <source>
        <dbReference type="SAM" id="MobiDB-lite"/>
    </source>
</evidence>
<reference evidence="4" key="1">
    <citation type="submission" date="2013-09" db="EMBL/GenBank/DDBJ databases">
        <title>Corchorus olitorius genome sequencing.</title>
        <authorList>
            <person name="Alam M."/>
            <person name="Haque M.S."/>
            <person name="Islam M.S."/>
            <person name="Emdad E.M."/>
            <person name="Islam M.M."/>
            <person name="Ahmed B."/>
            <person name="Halim A."/>
            <person name="Hossen Q.M.M."/>
            <person name="Hossain M.Z."/>
            <person name="Ahmed R."/>
            <person name="Khan M.M."/>
            <person name="Islam R."/>
            <person name="Rashid M.M."/>
            <person name="Khan S.A."/>
            <person name="Rahman M.S."/>
            <person name="Alam M."/>
            <person name="Yahiya A.S."/>
            <person name="Khan M.S."/>
            <person name="Azam M.S."/>
            <person name="Haque T."/>
            <person name="Lashkar M.Z.H."/>
            <person name="Akhand A.I."/>
            <person name="Morshed G."/>
            <person name="Roy S."/>
            <person name="Uddin K.S."/>
            <person name="Rabeya T."/>
            <person name="Hossain A.S."/>
            <person name="Chowdhury A."/>
            <person name="Snigdha A.R."/>
            <person name="Mortoza M.S."/>
            <person name="Matin S.A."/>
            <person name="Hoque S.M.E."/>
            <person name="Islam M.K."/>
            <person name="Roy D.K."/>
            <person name="Haider R."/>
            <person name="Moosa M.M."/>
            <person name="Elias S.M."/>
            <person name="Hasan A.M."/>
            <person name="Jahan S."/>
            <person name="Shafiuddin M."/>
            <person name="Mahmood N."/>
            <person name="Shommy N.S."/>
        </authorList>
    </citation>
    <scope>NUCLEOTIDE SEQUENCE [LARGE SCALE GENOMIC DNA]</scope>
    <source>
        <strain evidence="4">cv. O-4</strain>
    </source>
</reference>
<name>A0A1R3H902_9ROSI</name>
<organism evidence="3 4">
    <name type="scientific">Corchorus olitorius</name>
    <dbReference type="NCBI Taxonomy" id="93759"/>
    <lineage>
        <taxon>Eukaryota</taxon>
        <taxon>Viridiplantae</taxon>
        <taxon>Streptophyta</taxon>
        <taxon>Embryophyta</taxon>
        <taxon>Tracheophyta</taxon>
        <taxon>Spermatophyta</taxon>
        <taxon>Magnoliopsida</taxon>
        <taxon>eudicotyledons</taxon>
        <taxon>Gunneridae</taxon>
        <taxon>Pentapetalae</taxon>
        <taxon>rosids</taxon>
        <taxon>malvids</taxon>
        <taxon>Malvales</taxon>
        <taxon>Malvaceae</taxon>
        <taxon>Grewioideae</taxon>
        <taxon>Apeibeae</taxon>
        <taxon>Corchorus</taxon>
    </lineage>
</organism>
<dbReference type="EMBL" id="AWUE01020720">
    <property type="protein sequence ID" value="OMO66834.1"/>
    <property type="molecule type" value="Genomic_DNA"/>
</dbReference>
<dbReference type="AlphaFoldDB" id="A0A1R3H902"/>
<evidence type="ECO:0000256" key="1">
    <source>
        <dbReference type="SAM" id="Coils"/>
    </source>
</evidence>
<feature type="coiled-coil region" evidence="1">
    <location>
        <begin position="128"/>
        <end position="183"/>
    </location>
</feature>
<comment type="caution">
    <text evidence="3">The sequence shown here is derived from an EMBL/GenBank/DDBJ whole genome shotgun (WGS) entry which is preliminary data.</text>
</comment>
<evidence type="ECO:0000313" key="4">
    <source>
        <dbReference type="Proteomes" id="UP000187203"/>
    </source>
</evidence>
<feature type="region of interest" description="Disordered" evidence="2">
    <location>
        <begin position="47"/>
        <end position="67"/>
    </location>
</feature>